<gene>
    <name evidence="4" type="ORF">SAMN05216260_102344</name>
</gene>
<sequence length="424" mass="45842">MPEHLPPPSCAPYSPGRSARLPVVIVGAGPAGLALAGVLRGASVDCVVLEAESRRFIETRPRAGFLEEWAVRALWRRGLASPGLLEAQRQSECEFRVGGERYRFGYAELSGHHHVVHPQPLLVTDLVHHYADVLGGDIRFGVREVELHGIDTDTPAVSYTDPGSGARVRLECEVIAGCDGARGVSRASLPAEYREPARLDYGIGWLALLAEAPPSSDCVVFGVHPRGFAAHMARGPGTTRYYLQCPPGDDSENWSHERVWSELRLRLEAAGAAPLTEGRLVEKRVLDLHNQVARAVSYGRLYLAGDAAHLVAPIAAKGMNLALFDALVLADALVAHVHRGESEGLRAYAATSLRRVWEYQEFSEWFCELLHGPSSGDPFRAGMAAARLARLFDSPAAAASFAEVYVGAASERHLPEFSPLPTSG</sequence>
<dbReference type="GO" id="GO:0071949">
    <property type="term" value="F:FAD binding"/>
    <property type="evidence" value="ECO:0007669"/>
    <property type="project" value="InterPro"/>
</dbReference>
<dbReference type="Gene3D" id="3.30.9.10">
    <property type="entry name" value="D-Amino Acid Oxidase, subunit A, domain 2"/>
    <property type="match status" value="1"/>
</dbReference>
<keyword evidence="2" id="KW-0274">FAD</keyword>
<proteinExistence type="predicted"/>
<keyword evidence="4" id="KW-0560">Oxidoreductase</keyword>
<name>A0A1G7DUV5_9ACTN</name>
<dbReference type="Gene3D" id="3.50.50.60">
    <property type="entry name" value="FAD/NAD(P)-binding domain"/>
    <property type="match status" value="1"/>
</dbReference>
<evidence type="ECO:0000259" key="3">
    <source>
        <dbReference type="Pfam" id="PF01494"/>
    </source>
</evidence>
<feature type="domain" description="FAD-binding" evidence="3">
    <location>
        <begin position="21"/>
        <end position="362"/>
    </location>
</feature>
<dbReference type="SUPFAM" id="SSF54373">
    <property type="entry name" value="FAD-linked reductases, C-terminal domain"/>
    <property type="match status" value="1"/>
</dbReference>
<dbReference type="AlphaFoldDB" id="A0A1G7DUV5"/>
<dbReference type="PANTHER" id="PTHR43004:SF3">
    <property type="entry name" value="P-HYDROXYBENZOATE HYDROXYLASE"/>
    <property type="match status" value="1"/>
</dbReference>
<evidence type="ECO:0000256" key="2">
    <source>
        <dbReference type="ARBA" id="ARBA00022827"/>
    </source>
</evidence>
<organism evidence="4 5">
    <name type="scientific">Streptomyces griseoaurantiacus</name>
    <dbReference type="NCBI Taxonomy" id="68213"/>
    <lineage>
        <taxon>Bacteria</taxon>
        <taxon>Bacillati</taxon>
        <taxon>Actinomycetota</taxon>
        <taxon>Actinomycetes</taxon>
        <taxon>Kitasatosporales</taxon>
        <taxon>Streptomycetaceae</taxon>
        <taxon>Streptomyces</taxon>
        <taxon>Streptomyces aurantiacus group</taxon>
    </lineage>
</organism>
<dbReference type="EMBL" id="FNAX01000002">
    <property type="protein sequence ID" value="SDE55243.1"/>
    <property type="molecule type" value="Genomic_DNA"/>
</dbReference>
<dbReference type="PANTHER" id="PTHR43004">
    <property type="entry name" value="TRK SYSTEM POTASSIUM UPTAKE PROTEIN"/>
    <property type="match status" value="1"/>
</dbReference>
<dbReference type="InterPro" id="IPR036188">
    <property type="entry name" value="FAD/NAD-bd_sf"/>
</dbReference>
<evidence type="ECO:0000256" key="1">
    <source>
        <dbReference type="ARBA" id="ARBA00022630"/>
    </source>
</evidence>
<dbReference type="GO" id="GO:0016709">
    <property type="term" value="F:oxidoreductase activity, acting on paired donors, with incorporation or reduction of molecular oxygen, NAD(P)H as one donor, and incorporation of one atom of oxygen"/>
    <property type="evidence" value="ECO:0007669"/>
    <property type="project" value="UniProtKB-ARBA"/>
</dbReference>
<dbReference type="OrthoDB" id="9791689at2"/>
<dbReference type="Proteomes" id="UP000198614">
    <property type="component" value="Unassembled WGS sequence"/>
</dbReference>
<evidence type="ECO:0000313" key="5">
    <source>
        <dbReference type="Proteomes" id="UP000198614"/>
    </source>
</evidence>
<keyword evidence="4" id="KW-0503">Monooxygenase</keyword>
<keyword evidence="1" id="KW-0285">Flavoprotein</keyword>
<accession>A0A1G7DUV5</accession>
<evidence type="ECO:0000313" key="4">
    <source>
        <dbReference type="EMBL" id="SDE55243.1"/>
    </source>
</evidence>
<dbReference type="Pfam" id="PF01494">
    <property type="entry name" value="FAD_binding_3"/>
    <property type="match status" value="1"/>
</dbReference>
<dbReference type="SUPFAM" id="SSF51905">
    <property type="entry name" value="FAD/NAD(P)-binding domain"/>
    <property type="match status" value="1"/>
</dbReference>
<dbReference type="InterPro" id="IPR050641">
    <property type="entry name" value="RIFMO-like"/>
</dbReference>
<dbReference type="InterPro" id="IPR002938">
    <property type="entry name" value="FAD-bd"/>
</dbReference>
<reference evidence="4 5" key="1">
    <citation type="submission" date="2016-10" db="EMBL/GenBank/DDBJ databases">
        <authorList>
            <person name="de Groot N.N."/>
        </authorList>
    </citation>
    <scope>NUCLEOTIDE SEQUENCE [LARGE SCALE GENOMIC DNA]</scope>
    <source>
        <strain evidence="4 5">CGMCC 4.1859</strain>
    </source>
</reference>
<dbReference type="PRINTS" id="PR00420">
    <property type="entry name" value="RNGMNOXGNASE"/>
</dbReference>
<dbReference type="NCBIfam" id="NF006091">
    <property type="entry name" value="PRK08243.1"/>
    <property type="match status" value="1"/>
</dbReference>
<protein>
    <submittedName>
        <fullName evidence="4">p-hydroxybenzoate 3-monooxygenase</fullName>
    </submittedName>
</protein>